<evidence type="ECO:0000313" key="1">
    <source>
        <dbReference type="EMBL" id="GAE37663.1"/>
    </source>
</evidence>
<sequence>MRDYNWCSLDPENTADIELFKSLVLKDQCEDQDKFKKDDPITIATVCLESNGYYTNVFRTDLLFQLIEKLDGKTDLILLPAGFYQTSDLPNTLYDKINDVLGKKLGDLNSSLSICLGIDGRDGLDQMAILVTKQGIESIGRKFFPTSYEEIDGANSYLSLEEGYERIFQIKKKRFYMAVCYDGFGIKKEKLKNPNVDVILDLVHRFHPKSEDISGDVLFAKHGFAGASKHWGCPVFGAAVFFNREVPTKWPTGVMWQTEKESTRYWRYTDNPMKHLKEMILQDEELAKIRFYTV</sequence>
<organism evidence="1 2">
    <name type="scientific">Halalkalibacter akibai (strain ATCC 43226 / DSM 21942 / CIP 109018 / JCM 9157 / 1139)</name>
    <name type="common">Bacillus akibai</name>
    <dbReference type="NCBI Taxonomy" id="1236973"/>
    <lineage>
        <taxon>Bacteria</taxon>
        <taxon>Bacillati</taxon>
        <taxon>Bacillota</taxon>
        <taxon>Bacilli</taxon>
        <taxon>Bacillales</taxon>
        <taxon>Bacillaceae</taxon>
        <taxon>Halalkalibacter</taxon>
    </lineage>
</organism>
<dbReference type="Proteomes" id="UP000018896">
    <property type="component" value="Unassembled WGS sequence"/>
</dbReference>
<evidence type="ECO:0000313" key="2">
    <source>
        <dbReference type="Proteomes" id="UP000018896"/>
    </source>
</evidence>
<dbReference type="AlphaFoldDB" id="W4R185"/>
<comment type="caution">
    <text evidence="1">The sequence shown here is derived from an EMBL/GenBank/DDBJ whole genome shotgun (WGS) entry which is preliminary data.</text>
</comment>
<name>W4R185_HALA3</name>
<reference evidence="1 2" key="1">
    <citation type="journal article" date="2014" name="Genome Announc.">
        <title>Draft Genome Sequences of Three Alkaliphilic Bacillus Strains, Bacillus wakoensis JCM 9140T, Bacillus akibai JCM 9157T, and Bacillus hemicellulosilyticus JCM 9152T.</title>
        <authorList>
            <person name="Yuki M."/>
            <person name="Oshima K."/>
            <person name="Suda W."/>
            <person name="Oshida Y."/>
            <person name="Kitamura K."/>
            <person name="Iida T."/>
            <person name="Hattori M."/>
            <person name="Ohkuma M."/>
        </authorList>
    </citation>
    <scope>NUCLEOTIDE SEQUENCE [LARGE SCALE GENOMIC DNA]</scope>
    <source>
        <strain evidence="1 2">JCM 9157</strain>
    </source>
</reference>
<dbReference type="eggNOG" id="COG0388">
    <property type="taxonomic scope" value="Bacteria"/>
</dbReference>
<gene>
    <name evidence="1" type="ORF">JCM9157_4980</name>
</gene>
<keyword evidence="2" id="KW-1185">Reference proteome</keyword>
<dbReference type="RefSeq" id="WP_201768912.1">
    <property type="nucleotide sequence ID" value="NZ_BAUV01000100.1"/>
</dbReference>
<proteinExistence type="predicted"/>
<dbReference type="STRING" id="1236973.JCM9157_4980"/>
<accession>W4R185</accession>
<dbReference type="EMBL" id="BAUV01000100">
    <property type="protein sequence ID" value="GAE37663.1"/>
    <property type="molecule type" value="Genomic_DNA"/>
</dbReference>
<protein>
    <submittedName>
        <fullName evidence="1">Uncharacterized protein</fullName>
    </submittedName>
</protein>